<dbReference type="Proteomes" id="UP001157138">
    <property type="component" value="Unassembled WGS sequence"/>
</dbReference>
<evidence type="ECO:0000259" key="1">
    <source>
        <dbReference type="PROSITE" id="PS51186"/>
    </source>
</evidence>
<dbReference type="EMBL" id="BSPW01000080">
    <property type="protein sequence ID" value="GLT19673.1"/>
    <property type="molecule type" value="Genomic_DNA"/>
</dbReference>
<keyword evidence="3" id="KW-1185">Reference proteome</keyword>
<dbReference type="RefSeq" id="WP_284193510.1">
    <property type="nucleotide sequence ID" value="NZ_BSPW01000080.1"/>
</dbReference>
<reference evidence="3" key="1">
    <citation type="journal article" date="2019" name="Int. J. Syst. Evol. Microbiol.">
        <title>The Global Catalogue of Microorganisms (GCM) 10K type strain sequencing project: providing services to taxonomists for standard genome sequencing and annotation.</title>
        <authorList>
            <consortium name="The Broad Institute Genomics Platform"/>
            <consortium name="The Broad Institute Genome Sequencing Center for Infectious Disease"/>
            <person name="Wu L."/>
            <person name="Ma J."/>
        </authorList>
    </citation>
    <scope>NUCLEOTIDE SEQUENCE [LARGE SCALE GENOMIC DNA]</scope>
    <source>
        <strain evidence="3">NBRC 108723</strain>
    </source>
</reference>
<name>A0ABQ6F2G5_9VIBR</name>
<dbReference type="SUPFAM" id="SSF55729">
    <property type="entry name" value="Acyl-CoA N-acyltransferases (Nat)"/>
    <property type="match status" value="1"/>
</dbReference>
<feature type="domain" description="N-acetyltransferase" evidence="1">
    <location>
        <begin position="7"/>
        <end position="150"/>
    </location>
</feature>
<dbReference type="InterPro" id="IPR016181">
    <property type="entry name" value="Acyl_CoA_acyltransferase"/>
</dbReference>
<gene>
    <name evidence="2" type="ORF">GCM10007938_34550</name>
</gene>
<dbReference type="Pfam" id="PF13673">
    <property type="entry name" value="Acetyltransf_10"/>
    <property type="match status" value="1"/>
</dbReference>
<accession>A0ABQ6F2G5</accession>
<dbReference type="CDD" id="cd04301">
    <property type="entry name" value="NAT_SF"/>
    <property type="match status" value="1"/>
</dbReference>
<evidence type="ECO:0000313" key="3">
    <source>
        <dbReference type="Proteomes" id="UP001157138"/>
    </source>
</evidence>
<dbReference type="PROSITE" id="PS51186">
    <property type="entry name" value="GNAT"/>
    <property type="match status" value="1"/>
</dbReference>
<comment type="caution">
    <text evidence="2">The sequence shown here is derived from an EMBL/GenBank/DDBJ whole genome shotgun (WGS) entry which is preliminary data.</text>
</comment>
<organism evidence="2 3">
    <name type="scientific">Vibrio zhanjiangensis</name>
    <dbReference type="NCBI Taxonomy" id="1046128"/>
    <lineage>
        <taxon>Bacteria</taxon>
        <taxon>Pseudomonadati</taxon>
        <taxon>Pseudomonadota</taxon>
        <taxon>Gammaproteobacteria</taxon>
        <taxon>Vibrionales</taxon>
        <taxon>Vibrionaceae</taxon>
        <taxon>Vibrio</taxon>
    </lineage>
</organism>
<evidence type="ECO:0000313" key="2">
    <source>
        <dbReference type="EMBL" id="GLT19673.1"/>
    </source>
</evidence>
<protein>
    <submittedName>
        <fullName evidence="2">ElaA protein</fullName>
    </submittedName>
</protein>
<proteinExistence type="predicted"/>
<dbReference type="Gene3D" id="3.40.630.30">
    <property type="match status" value="1"/>
</dbReference>
<dbReference type="InterPro" id="IPR000182">
    <property type="entry name" value="GNAT_dom"/>
</dbReference>
<sequence length="150" mass="17171">MISWQRVTFEQLTTTQLYQVLKLRVDVFVVEQHCPYPDLDGKDCMADVHHLLGYEDDELVAYARLLPKNMSYSSISIGRVTTAKTHRGGGLGHELIQQALAECQDLWPSEDIEIGAQAHLESYYSQHGFQRTSDPYLEDGIPHIDMKLHR</sequence>